<feature type="domain" description="SnoaL-like" evidence="1">
    <location>
        <begin position="10"/>
        <end position="139"/>
    </location>
</feature>
<dbReference type="Proteomes" id="UP000214365">
    <property type="component" value="Unassembled WGS sequence"/>
</dbReference>
<name>A0A225B8Z5_TALAT</name>
<dbReference type="GeneID" id="31000588"/>
<comment type="caution">
    <text evidence="2">The sequence shown here is derived from an EMBL/GenBank/DDBJ whole genome shotgun (WGS) entry which is preliminary data.</text>
</comment>
<dbReference type="Gene3D" id="3.10.450.50">
    <property type="match status" value="1"/>
</dbReference>
<dbReference type="Pfam" id="PF13577">
    <property type="entry name" value="SnoaL_4"/>
    <property type="match status" value="1"/>
</dbReference>
<sequence>MPYPTSLSGLNTREQIIDLVLRCTLAFDEYDQALFDTCWPTEEPEKVVVTIAGTTYNGVEEFNKCFHGVGPMDTQHNVSNFRIEVDEAGSTAKVYCQALAQHFRPGEGMTPGAPHFLAAGVYDIEAIKEKDGQWKIKSWVLRVRWSQGDFSIMPGQS</sequence>
<keyword evidence="3" id="KW-1185">Reference proteome</keyword>
<dbReference type="STRING" id="1441469.A0A225B8Z5"/>
<protein>
    <recommendedName>
        <fullName evidence="1">SnoaL-like domain-containing protein</fullName>
    </recommendedName>
</protein>
<dbReference type="InterPro" id="IPR037401">
    <property type="entry name" value="SnoaL-like"/>
</dbReference>
<dbReference type="OrthoDB" id="2148716at2759"/>
<proteinExistence type="predicted"/>
<accession>A0A225B8Z5</accession>
<dbReference type="InterPro" id="IPR032710">
    <property type="entry name" value="NTF2-like_dom_sf"/>
</dbReference>
<gene>
    <name evidence="2" type="ORF">UA08_00833</name>
</gene>
<dbReference type="SUPFAM" id="SSF54427">
    <property type="entry name" value="NTF2-like"/>
    <property type="match status" value="1"/>
</dbReference>
<reference evidence="2 3" key="1">
    <citation type="submission" date="2015-06" db="EMBL/GenBank/DDBJ databases">
        <title>Talaromyces atroroseus IBT 11181 draft genome.</title>
        <authorList>
            <person name="Rasmussen K.B."/>
            <person name="Rasmussen S."/>
            <person name="Petersen B."/>
            <person name="Sicheritz-Ponten T."/>
            <person name="Mortensen U.H."/>
            <person name="Thrane U."/>
        </authorList>
    </citation>
    <scope>NUCLEOTIDE SEQUENCE [LARGE SCALE GENOMIC DNA]</scope>
    <source>
        <strain evidence="2 3">IBT 11181</strain>
    </source>
</reference>
<evidence type="ECO:0000313" key="3">
    <source>
        <dbReference type="Proteomes" id="UP000214365"/>
    </source>
</evidence>
<evidence type="ECO:0000259" key="1">
    <source>
        <dbReference type="Pfam" id="PF13577"/>
    </source>
</evidence>
<dbReference type="RefSeq" id="XP_020124680.1">
    <property type="nucleotide sequence ID" value="XM_020260683.1"/>
</dbReference>
<evidence type="ECO:0000313" key="2">
    <source>
        <dbReference type="EMBL" id="OKL64559.1"/>
    </source>
</evidence>
<dbReference type="EMBL" id="LFMY01000001">
    <property type="protein sequence ID" value="OKL64559.1"/>
    <property type="molecule type" value="Genomic_DNA"/>
</dbReference>
<dbReference type="AlphaFoldDB" id="A0A225B8Z5"/>
<organism evidence="2 3">
    <name type="scientific">Talaromyces atroroseus</name>
    <dbReference type="NCBI Taxonomy" id="1441469"/>
    <lineage>
        <taxon>Eukaryota</taxon>
        <taxon>Fungi</taxon>
        <taxon>Dikarya</taxon>
        <taxon>Ascomycota</taxon>
        <taxon>Pezizomycotina</taxon>
        <taxon>Eurotiomycetes</taxon>
        <taxon>Eurotiomycetidae</taxon>
        <taxon>Eurotiales</taxon>
        <taxon>Trichocomaceae</taxon>
        <taxon>Talaromyces</taxon>
        <taxon>Talaromyces sect. Trachyspermi</taxon>
    </lineage>
</organism>